<accession>D4JZA1</accession>
<proteinExistence type="predicted"/>
<keyword evidence="2" id="KW-1185">Reference proteome</keyword>
<evidence type="ECO:0000313" key="2">
    <source>
        <dbReference type="Proteomes" id="UP000008804"/>
    </source>
</evidence>
<name>D4JZA1_9FIRM</name>
<dbReference type="KEGG" id="fpr:FP2_19410"/>
<evidence type="ECO:0000313" key="1">
    <source>
        <dbReference type="EMBL" id="CBK99350.1"/>
    </source>
</evidence>
<dbReference type="AlphaFoldDB" id="D4JZA1"/>
<reference evidence="1 2" key="2">
    <citation type="submission" date="2010-03" db="EMBL/GenBank/DDBJ databases">
        <authorList>
            <person name="Pajon A."/>
        </authorList>
    </citation>
    <scope>NUCLEOTIDE SEQUENCE [LARGE SCALE GENOMIC DNA]</scope>
    <source>
        <strain evidence="2">L2-6</strain>
    </source>
</reference>
<dbReference type="BioCyc" id="FPRA718252:G1375-1643-MONOMER"/>
<dbReference type="HOGENOM" id="CLU_3381955_0_0_9"/>
<dbReference type="EMBL" id="FP929045">
    <property type="protein sequence ID" value="CBK99350.1"/>
    <property type="molecule type" value="Genomic_DNA"/>
</dbReference>
<protein>
    <submittedName>
        <fullName evidence="1">Uncharacterized protein</fullName>
    </submittedName>
</protein>
<reference evidence="1 2" key="1">
    <citation type="submission" date="2010-03" db="EMBL/GenBank/DDBJ databases">
        <title>The genome sequence of Faecalibacterium prausnitzii L2/6.</title>
        <authorList>
            <consortium name="metaHIT consortium -- http://www.metahit.eu/"/>
            <person name="Pajon A."/>
            <person name="Turner K."/>
            <person name="Parkhill J."/>
            <person name="Duncan S."/>
            <person name="Flint H."/>
        </authorList>
    </citation>
    <scope>NUCLEOTIDE SEQUENCE [LARGE SCALE GENOMIC DNA]</scope>
    <source>
        <strain evidence="2">L2-6</strain>
    </source>
</reference>
<gene>
    <name evidence="1" type="ORF">FP2_19410</name>
</gene>
<sequence length="33" mass="3980">MGKMVKHLLKKFKYPPGKKKFAFAKQRKPQWGF</sequence>
<dbReference type="Proteomes" id="UP000008804">
    <property type="component" value="Chromosome"/>
</dbReference>
<organism evidence="1 2">
    <name type="scientific">Faecalibacterium prausnitzii L2-6</name>
    <dbReference type="NCBI Taxonomy" id="718252"/>
    <lineage>
        <taxon>Bacteria</taxon>
        <taxon>Bacillati</taxon>
        <taxon>Bacillota</taxon>
        <taxon>Clostridia</taxon>
        <taxon>Eubacteriales</taxon>
        <taxon>Oscillospiraceae</taxon>
        <taxon>Faecalibacterium</taxon>
    </lineage>
</organism>